<accession>A0A6A6HQX0</accession>
<dbReference type="AlphaFoldDB" id="A0A6A6HQX0"/>
<proteinExistence type="predicted"/>
<evidence type="ECO:0000256" key="2">
    <source>
        <dbReference type="SAM" id="Phobius"/>
    </source>
</evidence>
<dbReference type="EMBL" id="ML991771">
    <property type="protein sequence ID" value="KAF2239840.1"/>
    <property type="molecule type" value="Genomic_DNA"/>
</dbReference>
<reference evidence="3" key="1">
    <citation type="journal article" date="2020" name="Stud. Mycol.">
        <title>101 Dothideomycetes genomes: a test case for predicting lifestyles and emergence of pathogens.</title>
        <authorList>
            <person name="Haridas S."/>
            <person name="Albert R."/>
            <person name="Binder M."/>
            <person name="Bloem J."/>
            <person name="Labutti K."/>
            <person name="Salamov A."/>
            <person name="Andreopoulos B."/>
            <person name="Baker S."/>
            <person name="Barry K."/>
            <person name="Bills G."/>
            <person name="Bluhm B."/>
            <person name="Cannon C."/>
            <person name="Castanera R."/>
            <person name="Culley D."/>
            <person name="Daum C."/>
            <person name="Ezra D."/>
            <person name="Gonzalez J."/>
            <person name="Henrissat B."/>
            <person name="Kuo A."/>
            <person name="Liang C."/>
            <person name="Lipzen A."/>
            <person name="Lutzoni F."/>
            <person name="Magnuson J."/>
            <person name="Mondo S."/>
            <person name="Nolan M."/>
            <person name="Ohm R."/>
            <person name="Pangilinan J."/>
            <person name="Park H.-J."/>
            <person name="Ramirez L."/>
            <person name="Alfaro M."/>
            <person name="Sun H."/>
            <person name="Tritt A."/>
            <person name="Yoshinaga Y."/>
            <person name="Zwiers L.-H."/>
            <person name="Turgeon B."/>
            <person name="Goodwin S."/>
            <person name="Spatafora J."/>
            <person name="Crous P."/>
            <person name="Grigoriev I."/>
        </authorList>
    </citation>
    <scope>NUCLEOTIDE SEQUENCE</scope>
    <source>
        <strain evidence="3">Tuck. ex Michener</strain>
    </source>
</reference>
<feature type="region of interest" description="Disordered" evidence="1">
    <location>
        <begin position="1"/>
        <end position="35"/>
    </location>
</feature>
<keyword evidence="2" id="KW-0472">Membrane</keyword>
<evidence type="ECO:0000313" key="4">
    <source>
        <dbReference type="Proteomes" id="UP000800092"/>
    </source>
</evidence>
<sequence>MPDIQTGSSQTLAPSSDILSTAGTSTTDNANSDNSGRYANASNLSTIIGTAVGIPVGLLTVIVTVYFGCKELRTKMRRDQRGSELSLVSVHGHS</sequence>
<name>A0A6A6HQX0_VIRVR</name>
<keyword evidence="2" id="KW-0812">Transmembrane</keyword>
<evidence type="ECO:0000313" key="3">
    <source>
        <dbReference type="EMBL" id="KAF2239840.1"/>
    </source>
</evidence>
<evidence type="ECO:0000256" key="1">
    <source>
        <dbReference type="SAM" id="MobiDB-lite"/>
    </source>
</evidence>
<keyword evidence="2" id="KW-1133">Transmembrane helix</keyword>
<organism evidence="3 4">
    <name type="scientific">Viridothelium virens</name>
    <name type="common">Speckled blister lichen</name>
    <name type="synonym">Trypethelium virens</name>
    <dbReference type="NCBI Taxonomy" id="1048519"/>
    <lineage>
        <taxon>Eukaryota</taxon>
        <taxon>Fungi</taxon>
        <taxon>Dikarya</taxon>
        <taxon>Ascomycota</taxon>
        <taxon>Pezizomycotina</taxon>
        <taxon>Dothideomycetes</taxon>
        <taxon>Dothideomycetes incertae sedis</taxon>
        <taxon>Trypetheliales</taxon>
        <taxon>Trypetheliaceae</taxon>
        <taxon>Viridothelium</taxon>
    </lineage>
</organism>
<gene>
    <name evidence="3" type="ORF">EV356DRAFT_495637</name>
</gene>
<dbReference type="Proteomes" id="UP000800092">
    <property type="component" value="Unassembled WGS sequence"/>
</dbReference>
<feature type="transmembrane region" description="Helical" evidence="2">
    <location>
        <begin position="47"/>
        <end position="69"/>
    </location>
</feature>
<keyword evidence="4" id="KW-1185">Reference proteome</keyword>
<protein>
    <submittedName>
        <fullName evidence="3">Uncharacterized protein</fullName>
    </submittedName>
</protein>